<dbReference type="Proteomes" id="UP000800082">
    <property type="component" value="Unassembled WGS sequence"/>
</dbReference>
<evidence type="ECO:0000313" key="1">
    <source>
        <dbReference type="EMBL" id="KAF1931847.1"/>
    </source>
</evidence>
<organism evidence="1 2">
    <name type="scientific">Didymella exigua CBS 183.55</name>
    <dbReference type="NCBI Taxonomy" id="1150837"/>
    <lineage>
        <taxon>Eukaryota</taxon>
        <taxon>Fungi</taxon>
        <taxon>Dikarya</taxon>
        <taxon>Ascomycota</taxon>
        <taxon>Pezizomycotina</taxon>
        <taxon>Dothideomycetes</taxon>
        <taxon>Pleosporomycetidae</taxon>
        <taxon>Pleosporales</taxon>
        <taxon>Pleosporineae</taxon>
        <taxon>Didymellaceae</taxon>
        <taxon>Didymella</taxon>
    </lineage>
</organism>
<sequence length="82" mass="9261">MSLTRLSARPGSISVQKRLAHRLFLRVLAPLRPLSSTSTQPFQPGLPMDWSTHSCDIDAEPLQNRLCLVCASFISRRLRMQV</sequence>
<gene>
    <name evidence="1" type="ORF">M421DRAFT_417590</name>
</gene>
<reference evidence="1" key="1">
    <citation type="journal article" date="2020" name="Stud. Mycol.">
        <title>101 Dothideomycetes genomes: a test case for predicting lifestyles and emergence of pathogens.</title>
        <authorList>
            <person name="Haridas S."/>
            <person name="Albert R."/>
            <person name="Binder M."/>
            <person name="Bloem J."/>
            <person name="Labutti K."/>
            <person name="Salamov A."/>
            <person name="Andreopoulos B."/>
            <person name="Baker S."/>
            <person name="Barry K."/>
            <person name="Bills G."/>
            <person name="Bluhm B."/>
            <person name="Cannon C."/>
            <person name="Castanera R."/>
            <person name="Culley D."/>
            <person name="Daum C."/>
            <person name="Ezra D."/>
            <person name="Gonzalez J."/>
            <person name="Henrissat B."/>
            <person name="Kuo A."/>
            <person name="Liang C."/>
            <person name="Lipzen A."/>
            <person name="Lutzoni F."/>
            <person name="Magnuson J."/>
            <person name="Mondo S."/>
            <person name="Nolan M."/>
            <person name="Ohm R."/>
            <person name="Pangilinan J."/>
            <person name="Park H.-J."/>
            <person name="Ramirez L."/>
            <person name="Alfaro M."/>
            <person name="Sun H."/>
            <person name="Tritt A."/>
            <person name="Yoshinaga Y."/>
            <person name="Zwiers L.-H."/>
            <person name="Turgeon B."/>
            <person name="Goodwin S."/>
            <person name="Spatafora J."/>
            <person name="Crous P."/>
            <person name="Grigoriev I."/>
        </authorList>
    </citation>
    <scope>NUCLEOTIDE SEQUENCE</scope>
    <source>
        <strain evidence="1">CBS 183.55</strain>
    </source>
</reference>
<dbReference type="RefSeq" id="XP_033452095.1">
    <property type="nucleotide sequence ID" value="XM_033591523.1"/>
</dbReference>
<dbReference type="AlphaFoldDB" id="A0A6A5S2V7"/>
<proteinExistence type="predicted"/>
<name>A0A6A5S2V7_9PLEO</name>
<protein>
    <submittedName>
        <fullName evidence="1">Uncharacterized protein</fullName>
    </submittedName>
</protein>
<keyword evidence="2" id="KW-1185">Reference proteome</keyword>
<dbReference type="GeneID" id="54349191"/>
<dbReference type="EMBL" id="ML978960">
    <property type="protein sequence ID" value="KAF1931847.1"/>
    <property type="molecule type" value="Genomic_DNA"/>
</dbReference>
<accession>A0A6A5S2V7</accession>
<evidence type="ECO:0000313" key="2">
    <source>
        <dbReference type="Proteomes" id="UP000800082"/>
    </source>
</evidence>